<sequence length="590" mass="66950">MLTMTLHTKTSGVTLLHQIQGTELETLSRPQLKIPLERSLSDMYVESNKTGVFNYPEGATYDFGTTAPVYSSTTLSYAPTSESFGSSSLAGFHSLNNVPPSPVVFLQTAPQLSPFIHHHSQQVPYYLENEQGSFGMRETAPPAFYRPSSDNRRHSIRERMSTTNEKGSLSMESTKETRYCAVCNDYASGYHYGVWSCEGCKAFFKRSIQGHNDYMCPATNQCTIDKNRRKSCQACRLRKCYEVGMMKGGIRKDRRGGRMMKQKRQREEQDSRNGEASSTELRAPTLWTSPLVVKHSKKNSPALSLTAEQMVSALLEAEPPIVYSEYDPNRPFNEASMMTLLTNLADRELVHMINWAKRVPGFVDLTLHDQVHLLECAWLEILMIGLVWRSMEHPGKLLFAPNLLLDRNQGKCVEGMVEIFDMLLATAARFRMMNLQGEEFVCLKSIILLNSGVYTFLSSTLKSLEERDYIHRILDKITDTLIHLMAKSGLSLQQQHRRLAQLLLILSHIRHMSNKGMEHLYNMKCKNVVPLYDLLLEMLDAHRLHAPAARSAAPMEEENRSQLTSASASSHSLQPFYINSKEEDNMQNTI</sequence>
<dbReference type="CDD" id="cd07171">
    <property type="entry name" value="NR_DBD_ER"/>
    <property type="match status" value="1"/>
</dbReference>
<protein>
    <recommendedName>
        <fullName evidence="2 16">Estrogen receptor</fullName>
        <shortName evidence="16">ER</shortName>
    </recommendedName>
    <alternativeName>
        <fullName evidence="14 16">ER-alpha</fullName>
    </alternativeName>
    <alternativeName>
        <fullName evidence="13 16">Estradiol receptor</fullName>
    </alternativeName>
    <alternativeName>
        <fullName evidence="15 16">Nuclear receptor subfamily 3 group A member 1</fullName>
    </alternativeName>
</protein>
<dbReference type="InterPro" id="IPR001628">
    <property type="entry name" value="Znf_hrmn_rcpt"/>
</dbReference>
<dbReference type="SMART" id="SM00399">
    <property type="entry name" value="ZnF_C4"/>
    <property type="match status" value="1"/>
</dbReference>
<evidence type="ECO:0000256" key="17">
    <source>
        <dbReference type="SAM" id="MobiDB-lite"/>
    </source>
</evidence>
<evidence type="ECO:0000256" key="9">
    <source>
        <dbReference type="ARBA" id="ARBA00023125"/>
    </source>
</evidence>
<dbReference type="InterPro" id="IPR050200">
    <property type="entry name" value="Nuclear_hormone_rcpt_NR3"/>
</dbReference>
<keyword evidence="8 16" id="KW-0446">Lipid-binding</keyword>
<dbReference type="Gene3D" id="3.30.50.10">
    <property type="entry name" value="Erythroid Transcription Factor GATA-1, subunit A"/>
    <property type="match status" value="1"/>
</dbReference>
<evidence type="ECO:0000256" key="7">
    <source>
        <dbReference type="ARBA" id="ARBA00023015"/>
    </source>
</evidence>
<dbReference type="Pfam" id="PF02159">
    <property type="entry name" value="Oest_recep"/>
    <property type="match status" value="1"/>
</dbReference>
<dbReference type="GO" id="GO:0005634">
    <property type="term" value="C:nucleus"/>
    <property type="evidence" value="ECO:0007669"/>
    <property type="project" value="UniProtKB-SubCell"/>
</dbReference>
<dbReference type="FunFam" id="1.10.565.10:FF:000010">
    <property type="entry name" value="Estrogen receptor"/>
    <property type="match status" value="1"/>
</dbReference>
<evidence type="ECO:0000259" key="18">
    <source>
        <dbReference type="PROSITE" id="PS51030"/>
    </source>
</evidence>
<evidence type="ECO:0000256" key="12">
    <source>
        <dbReference type="ARBA" id="ARBA00023242"/>
    </source>
</evidence>
<feature type="compositionally biased region" description="Basic residues" evidence="17">
    <location>
        <begin position="252"/>
        <end position="264"/>
    </location>
</feature>
<dbReference type="AlphaFoldDB" id="A0A663MKH2"/>
<feature type="compositionally biased region" description="Low complexity" evidence="17">
    <location>
        <begin position="561"/>
        <end position="574"/>
    </location>
</feature>
<dbReference type="Proteomes" id="UP000472269">
    <property type="component" value="Unplaced"/>
</dbReference>
<organism evidence="20 21">
    <name type="scientific">Athene cunicularia</name>
    <name type="common">Burrowing owl</name>
    <name type="synonym">Speotyto cunicularia</name>
    <dbReference type="NCBI Taxonomy" id="194338"/>
    <lineage>
        <taxon>Eukaryota</taxon>
        <taxon>Metazoa</taxon>
        <taxon>Chordata</taxon>
        <taxon>Craniata</taxon>
        <taxon>Vertebrata</taxon>
        <taxon>Euteleostomi</taxon>
        <taxon>Archelosauria</taxon>
        <taxon>Archosauria</taxon>
        <taxon>Dinosauria</taxon>
        <taxon>Saurischia</taxon>
        <taxon>Theropoda</taxon>
        <taxon>Coelurosauria</taxon>
        <taxon>Aves</taxon>
        <taxon>Neognathae</taxon>
        <taxon>Neoaves</taxon>
        <taxon>Telluraves</taxon>
        <taxon>Strigiformes</taxon>
        <taxon>Strigidae</taxon>
        <taxon>Athene</taxon>
    </lineage>
</organism>
<dbReference type="GO" id="GO:0030284">
    <property type="term" value="F:nuclear estrogen receptor activity"/>
    <property type="evidence" value="ECO:0007669"/>
    <property type="project" value="InterPro"/>
</dbReference>
<evidence type="ECO:0000256" key="14">
    <source>
        <dbReference type="ARBA" id="ARBA00031973"/>
    </source>
</evidence>
<evidence type="ECO:0000256" key="16">
    <source>
        <dbReference type="PIRNR" id="PIRNR002527"/>
    </source>
</evidence>
<dbReference type="SMART" id="SM00430">
    <property type="entry name" value="HOLI"/>
    <property type="match status" value="1"/>
</dbReference>
<keyword evidence="11 16" id="KW-0675">Receptor</keyword>
<keyword evidence="21" id="KW-1185">Reference proteome</keyword>
<evidence type="ECO:0000256" key="6">
    <source>
        <dbReference type="ARBA" id="ARBA00022833"/>
    </source>
</evidence>
<keyword evidence="12 16" id="KW-0539">Nucleus</keyword>
<comment type="function">
    <text evidence="16">The steroid hormones and their receptors are involved in the regulation of eukaryotic gene expression and affect cellular proliferation and differentiation in target tissues.</text>
</comment>
<dbReference type="InterPro" id="IPR024178">
    <property type="entry name" value="Est_rcpt/est-rel_rcp"/>
</dbReference>
<dbReference type="InterPro" id="IPR024736">
    <property type="entry name" value="Oestrogen-typ_rcpt_final_C_dom"/>
</dbReference>
<dbReference type="PROSITE" id="PS00031">
    <property type="entry name" value="NUCLEAR_REC_DBD_1"/>
    <property type="match status" value="1"/>
</dbReference>
<evidence type="ECO:0000256" key="2">
    <source>
        <dbReference type="ARBA" id="ARBA00015934"/>
    </source>
</evidence>
<evidence type="ECO:0000256" key="4">
    <source>
        <dbReference type="ARBA" id="ARBA00022723"/>
    </source>
</evidence>
<gene>
    <name evidence="20" type="primary">ESR1</name>
</gene>
<dbReference type="PANTHER" id="PTHR48092">
    <property type="entry name" value="KNIRPS-RELATED PROTEIN-RELATED"/>
    <property type="match status" value="1"/>
</dbReference>
<reference evidence="20" key="2">
    <citation type="submission" date="2025-09" db="UniProtKB">
        <authorList>
            <consortium name="Ensembl"/>
        </authorList>
    </citation>
    <scope>IDENTIFICATION</scope>
</reference>
<comment type="similarity">
    <text evidence="1 16">Belongs to the nuclear hormone receptor family. NR3 subfamily.</text>
</comment>
<dbReference type="InterPro" id="IPR013088">
    <property type="entry name" value="Znf_NHR/GATA"/>
</dbReference>
<keyword evidence="5" id="KW-0863">Zinc-finger</keyword>
<comment type="subcellular location">
    <subcellularLocation>
        <location evidence="16">Nucleus</location>
    </subcellularLocation>
</comment>
<feature type="region of interest" description="Disordered" evidence="17">
    <location>
        <begin position="141"/>
        <end position="169"/>
    </location>
</feature>
<keyword evidence="4" id="KW-0479">Metal-binding</keyword>
<dbReference type="InterPro" id="IPR001723">
    <property type="entry name" value="Nuclear_hrmn_rcpt"/>
</dbReference>
<dbReference type="FunFam" id="3.30.50.10:FF:000014">
    <property type="entry name" value="Estrogen receptor beta"/>
    <property type="match status" value="1"/>
</dbReference>
<evidence type="ECO:0000256" key="5">
    <source>
        <dbReference type="ARBA" id="ARBA00022771"/>
    </source>
</evidence>
<dbReference type="InterPro" id="IPR001292">
    <property type="entry name" value="Estr_rcpt"/>
</dbReference>
<dbReference type="Ensembl" id="ENSACUT00000012974.1">
    <property type="protein sequence ID" value="ENSACUP00000012151.1"/>
    <property type="gene ID" value="ENSACUG00000008203.1"/>
</dbReference>
<dbReference type="PRINTS" id="PR00398">
    <property type="entry name" value="STRDHORMONER"/>
</dbReference>
<dbReference type="Pfam" id="PF00105">
    <property type="entry name" value="zf-C4"/>
    <property type="match status" value="1"/>
</dbReference>
<keyword evidence="3 16" id="KW-0754">Steroid-binding</keyword>
<evidence type="ECO:0000259" key="19">
    <source>
        <dbReference type="PROSITE" id="PS51843"/>
    </source>
</evidence>
<dbReference type="InterPro" id="IPR046944">
    <property type="entry name" value="Estr_rcpt_N"/>
</dbReference>
<keyword evidence="7 16" id="KW-0805">Transcription regulation</keyword>
<dbReference type="PIRSF" id="PIRSF002527">
    <property type="entry name" value="ER-like_NR"/>
    <property type="match status" value="1"/>
</dbReference>
<keyword evidence="6" id="KW-0862">Zinc</keyword>
<proteinExistence type="inferred from homology"/>
<dbReference type="GO" id="GO:0043565">
    <property type="term" value="F:sequence-specific DNA binding"/>
    <property type="evidence" value="ECO:0007669"/>
    <property type="project" value="InterPro"/>
</dbReference>
<feature type="compositionally biased region" description="Basic and acidic residues" evidence="17">
    <location>
        <begin position="149"/>
        <end position="160"/>
    </location>
</feature>
<evidence type="ECO:0000256" key="8">
    <source>
        <dbReference type="ARBA" id="ARBA00023121"/>
    </source>
</evidence>
<dbReference type="PROSITE" id="PS51030">
    <property type="entry name" value="NUCLEAR_REC_DBD_2"/>
    <property type="match status" value="1"/>
</dbReference>
<dbReference type="Pfam" id="PF00104">
    <property type="entry name" value="Hormone_recep"/>
    <property type="match status" value="1"/>
</dbReference>
<reference evidence="20" key="1">
    <citation type="submission" date="2025-08" db="UniProtKB">
        <authorList>
            <consortium name="Ensembl"/>
        </authorList>
    </citation>
    <scope>IDENTIFICATION</scope>
</reference>
<dbReference type="PRINTS" id="PR00543">
    <property type="entry name" value="OESTROGENR"/>
</dbReference>
<evidence type="ECO:0000256" key="11">
    <source>
        <dbReference type="ARBA" id="ARBA00023170"/>
    </source>
</evidence>
<dbReference type="InterPro" id="IPR035500">
    <property type="entry name" value="NHR-like_dom_sf"/>
</dbReference>
<dbReference type="Pfam" id="PF12743">
    <property type="entry name" value="ESR1_C"/>
    <property type="match status" value="1"/>
</dbReference>
<name>A0A663MKH2_ATHCN</name>
<dbReference type="CDD" id="cd06949">
    <property type="entry name" value="NR_LBD_ER"/>
    <property type="match status" value="1"/>
</dbReference>
<dbReference type="GO" id="GO:0008270">
    <property type="term" value="F:zinc ion binding"/>
    <property type="evidence" value="ECO:0007669"/>
    <property type="project" value="UniProtKB-KW"/>
</dbReference>
<accession>A0A663MKH2</accession>
<dbReference type="GO" id="GO:0005496">
    <property type="term" value="F:steroid binding"/>
    <property type="evidence" value="ECO:0007669"/>
    <property type="project" value="UniProtKB-KW"/>
</dbReference>
<evidence type="ECO:0000256" key="3">
    <source>
        <dbReference type="ARBA" id="ARBA00022665"/>
    </source>
</evidence>
<dbReference type="OMA" id="QCDARDE"/>
<evidence type="ECO:0000256" key="10">
    <source>
        <dbReference type="ARBA" id="ARBA00023163"/>
    </source>
</evidence>
<keyword evidence="10 16" id="KW-0804">Transcription</keyword>
<dbReference type="SUPFAM" id="SSF57716">
    <property type="entry name" value="Glucocorticoid receptor-like (DNA-binding domain)"/>
    <property type="match status" value="1"/>
</dbReference>
<evidence type="ECO:0000256" key="1">
    <source>
        <dbReference type="ARBA" id="ARBA00005413"/>
    </source>
</evidence>
<comment type="subunit">
    <text evidence="16">Binds DNA as a homodimer.</text>
</comment>
<feature type="region of interest" description="Disordered" evidence="17">
    <location>
        <begin position="251"/>
        <end position="280"/>
    </location>
</feature>
<evidence type="ECO:0000313" key="21">
    <source>
        <dbReference type="Proteomes" id="UP000472269"/>
    </source>
</evidence>
<dbReference type="PIRSF" id="PIRSF500101">
    <property type="entry name" value="ER-a"/>
    <property type="match status" value="1"/>
</dbReference>
<dbReference type="InterPro" id="IPR000536">
    <property type="entry name" value="Nucl_hrmn_rcpt_lig-bd"/>
</dbReference>
<feature type="domain" description="NR LBD" evidence="19">
    <location>
        <begin position="306"/>
        <end position="542"/>
    </location>
</feature>
<feature type="domain" description="Nuclear receptor" evidence="18">
    <location>
        <begin position="177"/>
        <end position="252"/>
    </location>
</feature>
<dbReference type="Gene3D" id="1.10.565.10">
    <property type="entry name" value="Retinoid X Receptor"/>
    <property type="match status" value="1"/>
</dbReference>
<dbReference type="PRINTS" id="PR00047">
    <property type="entry name" value="STROIDFINGER"/>
</dbReference>
<evidence type="ECO:0000256" key="13">
    <source>
        <dbReference type="ARBA" id="ARBA00031699"/>
    </source>
</evidence>
<evidence type="ECO:0000313" key="20">
    <source>
        <dbReference type="Ensembl" id="ENSACUP00000012151.1"/>
    </source>
</evidence>
<keyword evidence="9 16" id="KW-0238">DNA-binding</keyword>
<dbReference type="SUPFAM" id="SSF48508">
    <property type="entry name" value="Nuclear receptor ligand-binding domain"/>
    <property type="match status" value="1"/>
</dbReference>
<evidence type="ECO:0000256" key="15">
    <source>
        <dbReference type="ARBA" id="ARBA00032418"/>
    </source>
</evidence>
<feature type="region of interest" description="Disordered" evidence="17">
    <location>
        <begin position="550"/>
        <end position="578"/>
    </location>
</feature>
<dbReference type="PROSITE" id="PS51843">
    <property type="entry name" value="NR_LBD"/>
    <property type="match status" value="1"/>
</dbReference>